<dbReference type="AlphaFoldDB" id="A0A5B2VV81"/>
<dbReference type="CDD" id="cd00761">
    <property type="entry name" value="Glyco_tranf_GTA_type"/>
    <property type="match status" value="1"/>
</dbReference>
<gene>
    <name evidence="6" type="ORF">F0L74_08525</name>
</gene>
<accession>A0A5B2VV81</accession>
<dbReference type="PANTHER" id="PTHR43179">
    <property type="entry name" value="RHAMNOSYLTRANSFERASE WBBL"/>
    <property type="match status" value="1"/>
</dbReference>
<keyword evidence="4" id="KW-0472">Membrane</keyword>
<dbReference type="SUPFAM" id="SSF53448">
    <property type="entry name" value="Nucleotide-diphospho-sugar transferases"/>
    <property type="match status" value="1"/>
</dbReference>
<dbReference type="Pfam" id="PF00535">
    <property type="entry name" value="Glycos_transf_2"/>
    <property type="match status" value="1"/>
</dbReference>
<dbReference type="InterPro" id="IPR001173">
    <property type="entry name" value="Glyco_trans_2-like"/>
</dbReference>
<comment type="caution">
    <text evidence="6">The sequence shown here is derived from an EMBL/GenBank/DDBJ whole genome shotgun (WGS) entry which is preliminary data.</text>
</comment>
<feature type="transmembrane region" description="Helical" evidence="4">
    <location>
        <begin position="353"/>
        <end position="370"/>
    </location>
</feature>
<reference evidence="6 7" key="1">
    <citation type="submission" date="2019-09" db="EMBL/GenBank/DDBJ databases">
        <title>Chitinophaga ginsengihumi sp. nov., isolated from soil of ginseng rhizosphere.</title>
        <authorList>
            <person name="Lee J."/>
        </authorList>
    </citation>
    <scope>NUCLEOTIDE SEQUENCE [LARGE SCALE GENOMIC DNA]</scope>
    <source>
        <strain evidence="6 7">BN140078</strain>
    </source>
</reference>
<evidence type="ECO:0000313" key="7">
    <source>
        <dbReference type="Proteomes" id="UP000324611"/>
    </source>
</evidence>
<name>A0A5B2VV81_9BACT</name>
<dbReference type="GO" id="GO:0016757">
    <property type="term" value="F:glycosyltransferase activity"/>
    <property type="evidence" value="ECO:0007669"/>
    <property type="project" value="UniProtKB-KW"/>
</dbReference>
<evidence type="ECO:0000313" key="6">
    <source>
        <dbReference type="EMBL" id="KAA2242570.1"/>
    </source>
</evidence>
<evidence type="ECO:0000256" key="2">
    <source>
        <dbReference type="ARBA" id="ARBA00022676"/>
    </source>
</evidence>
<feature type="transmembrane region" description="Helical" evidence="4">
    <location>
        <begin position="269"/>
        <end position="289"/>
    </location>
</feature>
<dbReference type="Proteomes" id="UP000324611">
    <property type="component" value="Unassembled WGS sequence"/>
</dbReference>
<sequence length="371" mass="42021">MKLSIDVVIPSFRLDEQYILPILRLRKPANAHIKFYLVADNPAIVPSAAIQSLVDNEQVFLSINPKNMGASLTRNAGINMGQGEWVLFLDDDIAVPEDLLATYADAAAQHAEEIGFIGLVHLPEPHTAFTRALKVSGSLDIFSIAEKKPAFAWGATANIMIKRSAMGDVRFSTVYPKSGGGEDVDFFLKIRERNDFRDFKTLPQAAVVHPWWNNEQVNLQRPFRYGTGNSWLGELNPLYTYYDFFNTPETLLLCLIATVALAFIQPMWIVPVLLFMAGAIVIELIASAVQTVKRYPTGNVIVMMYVMALRLVHETGVLWGKLSRWKLHRIGERFHDNGIISRVRFYRSNTYKTVKWILYPLLAFLILHFYA</sequence>
<feature type="domain" description="Glycosyltransferase 2-like" evidence="5">
    <location>
        <begin position="7"/>
        <end position="112"/>
    </location>
</feature>
<reference evidence="6 7" key="2">
    <citation type="submission" date="2019-09" db="EMBL/GenBank/DDBJ databases">
        <authorList>
            <person name="Jin C."/>
        </authorList>
    </citation>
    <scope>NUCLEOTIDE SEQUENCE [LARGE SCALE GENOMIC DNA]</scope>
    <source>
        <strain evidence="6 7">BN140078</strain>
    </source>
</reference>
<dbReference type="EMBL" id="VUOC01000002">
    <property type="protein sequence ID" value="KAA2242570.1"/>
    <property type="molecule type" value="Genomic_DNA"/>
</dbReference>
<proteinExistence type="inferred from homology"/>
<dbReference type="RefSeq" id="WP_149837442.1">
    <property type="nucleotide sequence ID" value="NZ_VUOC01000002.1"/>
</dbReference>
<organism evidence="6 7">
    <name type="scientific">Chitinophaga agrisoli</name>
    <dbReference type="NCBI Taxonomy" id="2607653"/>
    <lineage>
        <taxon>Bacteria</taxon>
        <taxon>Pseudomonadati</taxon>
        <taxon>Bacteroidota</taxon>
        <taxon>Chitinophagia</taxon>
        <taxon>Chitinophagales</taxon>
        <taxon>Chitinophagaceae</taxon>
        <taxon>Chitinophaga</taxon>
    </lineage>
</organism>
<keyword evidence="3 6" id="KW-0808">Transferase</keyword>
<keyword evidence="2" id="KW-0328">Glycosyltransferase</keyword>
<dbReference type="InterPro" id="IPR029044">
    <property type="entry name" value="Nucleotide-diphossugar_trans"/>
</dbReference>
<evidence type="ECO:0000256" key="1">
    <source>
        <dbReference type="ARBA" id="ARBA00006739"/>
    </source>
</evidence>
<keyword evidence="4" id="KW-0812">Transmembrane</keyword>
<keyword evidence="4" id="KW-1133">Transmembrane helix</keyword>
<comment type="similarity">
    <text evidence="1">Belongs to the glycosyltransferase 2 family.</text>
</comment>
<dbReference type="Gene3D" id="3.90.550.10">
    <property type="entry name" value="Spore Coat Polysaccharide Biosynthesis Protein SpsA, Chain A"/>
    <property type="match status" value="1"/>
</dbReference>
<evidence type="ECO:0000256" key="3">
    <source>
        <dbReference type="ARBA" id="ARBA00022679"/>
    </source>
</evidence>
<protein>
    <submittedName>
        <fullName evidence="6">Glycosyltransferase</fullName>
    </submittedName>
</protein>
<evidence type="ECO:0000259" key="5">
    <source>
        <dbReference type="Pfam" id="PF00535"/>
    </source>
</evidence>
<keyword evidence="7" id="KW-1185">Reference proteome</keyword>
<dbReference type="PANTHER" id="PTHR43179:SF12">
    <property type="entry name" value="GALACTOFURANOSYLTRANSFERASE GLFT2"/>
    <property type="match status" value="1"/>
</dbReference>
<evidence type="ECO:0000256" key="4">
    <source>
        <dbReference type="SAM" id="Phobius"/>
    </source>
</evidence>